<dbReference type="EMBL" id="CAJNOE010000050">
    <property type="protein sequence ID" value="CAF0815465.1"/>
    <property type="molecule type" value="Genomic_DNA"/>
</dbReference>
<organism evidence="1 2">
    <name type="scientific">Adineta steineri</name>
    <dbReference type="NCBI Taxonomy" id="433720"/>
    <lineage>
        <taxon>Eukaryota</taxon>
        <taxon>Metazoa</taxon>
        <taxon>Spiralia</taxon>
        <taxon>Gnathifera</taxon>
        <taxon>Rotifera</taxon>
        <taxon>Eurotatoria</taxon>
        <taxon>Bdelloidea</taxon>
        <taxon>Adinetida</taxon>
        <taxon>Adinetidae</taxon>
        <taxon>Adineta</taxon>
    </lineage>
</organism>
<proteinExistence type="predicted"/>
<gene>
    <name evidence="1" type="ORF">IZO911_LOCUS7702</name>
</gene>
<dbReference type="Proteomes" id="UP000663860">
    <property type="component" value="Unassembled WGS sequence"/>
</dbReference>
<dbReference type="PANTHER" id="PTHR21248">
    <property type="entry name" value="CARDIOLIPIN SYNTHASE"/>
    <property type="match status" value="1"/>
</dbReference>
<reference evidence="1" key="1">
    <citation type="submission" date="2021-02" db="EMBL/GenBank/DDBJ databases">
        <authorList>
            <person name="Nowell W R."/>
        </authorList>
    </citation>
    <scope>NUCLEOTIDE SEQUENCE</scope>
</reference>
<dbReference type="AlphaFoldDB" id="A0A813TS94"/>
<comment type="caution">
    <text evidence="1">The sequence shown here is derived from an EMBL/GenBank/DDBJ whole genome shotgun (WGS) entry which is preliminary data.</text>
</comment>
<sequence>MSIDGQVAIMGNANMDSLSWFHSQEANTMIDSPMIVKEWMDALYRNQSTNAYGKLDTDGIWRDVYGKLNPKNGK</sequence>
<dbReference type="SUPFAM" id="SSF56024">
    <property type="entry name" value="Phospholipase D/nuclease"/>
    <property type="match status" value="1"/>
</dbReference>
<protein>
    <submittedName>
        <fullName evidence="1">Uncharacterized protein</fullName>
    </submittedName>
</protein>
<dbReference type="PANTHER" id="PTHR21248:SF22">
    <property type="entry name" value="PHOSPHOLIPASE D"/>
    <property type="match status" value="1"/>
</dbReference>
<evidence type="ECO:0000313" key="1">
    <source>
        <dbReference type="EMBL" id="CAF0815465.1"/>
    </source>
</evidence>
<accession>A0A813TS94</accession>
<name>A0A813TS94_9BILA</name>
<evidence type="ECO:0000313" key="2">
    <source>
        <dbReference type="Proteomes" id="UP000663860"/>
    </source>
</evidence>
<dbReference type="Gene3D" id="3.30.870.10">
    <property type="entry name" value="Endonuclease Chain A"/>
    <property type="match status" value="1"/>
</dbReference>